<evidence type="ECO:0000313" key="6">
    <source>
        <dbReference type="Proteomes" id="UP000230935"/>
    </source>
</evidence>
<dbReference type="Gene3D" id="3.30.1320.10">
    <property type="match status" value="1"/>
</dbReference>
<evidence type="ECO:0000256" key="2">
    <source>
        <dbReference type="ARBA" id="ARBA00023274"/>
    </source>
</evidence>
<dbReference type="Proteomes" id="UP000230935">
    <property type="component" value="Unassembled WGS sequence"/>
</dbReference>
<gene>
    <name evidence="3 5" type="primary">rpsP</name>
    <name evidence="5" type="ORF">COT81_04190</name>
</gene>
<dbReference type="InterPro" id="IPR023803">
    <property type="entry name" value="Ribosomal_bS16_dom_sf"/>
</dbReference>
<dbReference type="EMBL" id="PEZZ01000034">
    <property type="protein sequence ID" value="PIS04828.1"/>
    <property type="molecule type" value="Genomic_DNA"/>
</dbReference>
<keyword evidence="2 3" id="KW-0687">Ribonucleoprotein</keyword>
<protein>
    <recommendedName>
        <fullName evidence="3">Small ribosomal subunit protein bS16</fullName>
    </recommendedName>
</protein>
<sequence length="158" mass="17925">MLVIRFSRMGKKKQPTYRIVVSEKTKDPWGDNLEILGNYNPRSKVTEVKKDRILYWISKGAKPSPTVHNLLIDQNVIEAEKQVASSGKKRRKKAEAEKAAEAAKKPEGEEAKPADDKVKTEDKSAEDKPAEKAPKEEKKDEAPKEDKPVEKSEEKKEE</sequence>
<name>A0A2H0W0G1_9BACT</name>
<reference evidence="6" key="1">
    <citation type="submission" date="2017-09" db="EMBL/GenBank/DDBJ databases">
        <title>Depth-based differentiation of microbial function through sediment-hosted aquifers and enrichment of novel symbionts in the deep terrestrial subsurface.</title>
        <authorList>
            <person name="Probst A.J."/>
            <person name="Ladd B."/>
            <person name="Jarett J.K."/>
            <person name="Geller-Mcgrath D.E."/>
            <person name="Sieber C.M.K."/>
            <person name="Emerson J.B."/>
            <person name="Anantharaman K."/>
            <person name="Thomas B.C."/>
            <person name="Malmstrom R."/>
            <person name="Stieglmeier M."/>
            <person name="Klingl A."/>
            <person name="Woyke T."/>
            <person name="Ryan C.M."/>
            <person name="Banfield J.F."/>
        </authorList>
    </citation>
    <scope>NUCLEOTIDE SEQUENCE [LARGE SCALE GENOMIC DNA]</scope>
</reference>
<feature type="region of interest" description="Disordered" evidence="4">
    <location>
        <begin position="81"/>
        <end position="158"/>
    </location>
</feature>
<dbReference type="HAMAP" id="MF_00385">
    <property type="entry name" value="Ribosomal_bS16"/>
    <property type="match status" value="1"/>
</dbReference>
<feature type="compositionally biased region" description="Basic and acidic residues" evidence="4">
    <location>
        <begin position="94"/>
        <end position="158"/>
    </location>
</feature>
<dbReference type="GO" id="GO:0006412">
    <property type="term" value="P:translation"/>
    <property type="evidence" value="ECO:0007669"/>
    <property type="project" value="UniProtKB-UniRule"/>
</dbReference>
<dbReference type="AlphaFoldDB" id="A0A2H0W0G1"/>
<dbReference type="GO" id="GO:0003735">
    <property type="term" value="F:structural constituent of ribosome"/>
    <property type="evidence" value="ECO:0007669"/>
    <property type="project" value="InterPro"/>
</dbReference>
<dbReference type="PANTHER" id="PTHR12919">
    <property type="entry name" value="30S RIBOSOMAL PROTEIN S16"/>
    <property type="match status" value="1"/>
</dbReference>
<dbReference type="Pfam" id="PF00886">
    <property type="entry name" value="Ribosomal_S16"/>
    <property type="match status" value="1"/>
</dbReference>
<comment type="caution">
    <text evidence="5">The sequence shown here is derived from an EMBL/GenBank/DDBJ whole genome shotgun (WGS) entry which is preliminary data.</text>
</comment>
<keyword evidence="1 3" id="KW-0689">Ribosomal protein</keyword>
<comment type="similarity">
    <text evidence="3">Belongs to the bacterial ribosomal protein bS16 family.</text>
</comment>
<organism evidence="5 6">
    <name type="scientific">Candidatus Buchananbacteria bacterium CG10_big_fil_rev_8_21_14_0_10_42_9</name>
    <dbReference type="NCBI Taxonomy" id="1974526"/>
    <lineage>
        <taxon>Bacteria</taxon>
        <taxon>Candidatus Buchananiibacteriota</taxon>
    </lineage>
</organism>
<proteinExistence type="inferred from homology"/>
<dbReference type="GO" id="GO:0005737">
    <property type="term" value="C:cytoplasm"/>
    <property type="evidence" value="ECO:0007669"/>
    <property type="project" value="UniProtKB-ARBA"/>
</dbReference>
<evidence type="ECO:0000256" key="4">
    <source>
        <dbReference type="SAM" id="MobiDB-lite"/>
    </source>
</evidence>
<dbReference type="SUPFAM" id="SSF54565">
    <property type="entry name" value="Ribosomal protein S16"/>
    <property type="match status" value="1"/>
</dbReference>
<accession>A0A2H0W0G1</accession>
<evidence type="ECO:0000256" key="1">
    <source>
        <dbReference type="ARBA" id="ARBA00022980"/>
    </source>
</evidence>
<dbReference type="PANTHER" id="PTHR12919:SF20">
    <property type="entry name" value="SMALL RIBOSOMAL SUBUNIT PROTEIN BS16M"/>
    <property type="match status" value="1"/>
</dbReference>
<evidence type="ECO:0000256" key="3">
    <source>
        <dbReference type="HAMAP-Rule" id="MF_00385"/>
    </source>
</evidence>
<dbReference type="InterPro" id="IPR000307">
    <property type="entry name" value="Ribosomal_bS16"/>
</dbReference>
<evidence type="ECO:0000313" key="5">
    <source>
        <dbReference type="EMBL" id="PIS04828.1"/>
    </source>
</evidence>
<dbReference type="GO" id="GO:0015935">
    <property type="term" value="C:small ribosomal subunit"/>
    <property type="evidence" value="ECO:0007669"/>
    <property type="project" value="TreeGrafter"/>
</dbReference>
<dbReference type="NCBIfam" id="TIGR00002">
    <property type="entry name" value="S16"/>
    <property type="match status" value="1"/>
</dbReference>